<evidence type="ECO:0000256" key="12">
    <source>
        <dbReference type="SAM" id="Coils"/>
    </source>
</evidence>
<keyword evidence="6" id="KW-0238">DNA-binding</keyword>
<evidence type="ECO:0000313" key="16">
    <source>
        <dbReference type="EMBL" id="AGK05618.1"/>
    </source>
</evidence>
<dbReference type="PROSITE" id="PS51217">
    <property type="entry name" value="UVRD_HELICASE_CTER"/>
    <property type="match status" value="1"/>
</dbReference>
<evidence type="ECO:0000313" key="18">
    <source>
        <dbReference type="Proteomes" id="UP000013026"/>
    </source>
</evidence>
<dbReference type="InterPro" id="IPR027417">
    <property type="entry name" value="P-loop_NTPase"/>
</dbReference>
<dbReference type="KEGG" id="mre:K649_11640"/>
<feature type="domain" description="UvrD-like helicase C-terminal" evidence="14">
    <location>
        <begin position="299"/>
        <end position="569"/>
    </location>
</feature>
<reference evidence="15 17" key="1">
    <citation type="journal article" date="2010" name="Stand. Genomic Sci.">
        <title>Complete genome sequence of Meiothermus ruber type strain (21).</title>
        <authorList>
            <person name="Tindall B.J."/>
            <person name="Sikorski J."/>
            <person name="Lucas S."/>
            <person name="Goltsman E."/>
            <person name="Copeland A."/>
            <person name="Glavina Del Rio T."/>
            <person name="Nolan M."/>
            <person name="Tice H."/>
            <person name="Cheng J.F."/>
            <person name="Han C."/>
            <person name="Pitluck S."/>
            <person name="Liolios K."/>
            <person name="Ivanova N."/>
            <person name="Mavromatis K."/>
            <person name="Ovchinnikova G."/>
            <person name="Pati A."/>
            <person name="Fahnrich R."/>
            <person name="Goodwin L."/>
            <person name="Chen A."/>
            <person name="Palaniappan K."/>
            <person name="Land M."/>
            <person name="Hauser L."/>
            <person name="Chang Y.J."/>
            <person name="Jeffries C.D."/>
            <person name="Rohde M."/>
            <person name="Goker M."/>
            <person name="Woyke T."/>
            <person name="Bristow J."/>
            <person name="Eisen J.A."/>
            <person name="Markowitz V."/>
            <person name="Hugenholtz P."/>
            <person name="Kyrpides N.C."/>
            <person name="Klenk H.P."/>
            <person name="Lapidus A."/>
        </authorList>
    </citation>
    <scope>NUCLEOTIDE SEQUENCE [LARGE SCALE GENOMIC DNA]</scope>
    <source>
        <strain evidence="17">ATCC 35948 / DSM 1279 / VKM B-1258 / 21</strain>
        <strain evidence="15">DSM 1279</strain>
    </source>
</reference>
<keyword evidence="12" id="KW-0175">Coiled coil</keyword>
<dbReference type="CDD" id="cd17932">
    <property type="entry name" value="DEXQc_UvrD"/>
    <property type="match status" value="1"/>
</dbReference>
<dbReference type="GO" id="GO:0016787">
    <property type="term" value="F:hydrolase activity"/>
    <property type="evidence" value="ECO:0007669"/>
    <property type="project" value="UniProtKB-UniRule"/>
</dbReference>
<dbReference type="Pfam" id="PF13361">
    <property type="entry name" value="UvrD_C"/>
    <property type="match status" value="1"/>
</dbReference>
<dbReference type="EMBL" id="CP001743">
    <property type="protein sequence ID" value="ADD28933.1"/>
    <property type="molecule type" value="Genomic_DNA"/>
</dbReference>
<evidence type="ECO:0000256" key="10">
    <source>
        <dbReference type="ARBA" id="ARBA00048988"/>
    </source>
</evidence>
<dbReference type="KEGG" id="mrb:Mrub_2179"/>
<dbReference type="GO" id="GO:0000725">
    <property type="term" value="P:recombinational repair"/>
    <property type="evidence" value="ECO:0007669"/>
    <property type="project" value="TreeGrafter"/>
</dbReference>
<proteinExistence type="inferred from homology"/>
<dbReference type="Proteomes" id="UP000006655">
    <property type="component" value="Chromosome"/>
</dbReference>
<evidence type="ECO:0000313" key="17">
    <source>
        <dbReference type="Proteomes" id="UP000006655"/>
    </source>
</evidence>
<feature type="domain" description="UvrD-like helicase ATP-binding" evidence="13">
    <location>
        <begin position="4"/>
        <end position="298"/>
    </location>
</feature>
<sequence length="809" mass="91041">MPDLRLTDEQQAIVAHNEGPALVFAVAGAGKTTALVHRLERLVRERVFEPRKILATSFSRLAVDDLKRALARWPHTQAIQVSTLHALGYRIVRKAASEGLLKLAEVRDEGSEQALLQRTLRRARELKLEWVSELENLEAEDFLSYVGACKGNLQYADLKGAGLPPAALRVASQAQAPEELEWYLELYKLMEQVRLEEGLLTFDDMLMTGWEVLVRHPGILQTVQKAFQAVLVDEFQDVNLAQSEMLDLITQPHRNYMAVGDDDQTIYEWRGASPRFILEFAQRYGAKKYLIRDTFRCPAPQVVLAGRVIAHNQQREPKRLSLTKGFQGRVHLRLEPHTPAQAQGLVSDIAGLLAQGRKPGEMAVLVRLYAQTPYIEQCLIERQIPYRVVGSTPFYQRPEIQGLLAYLQLALNPTKHLWLQVYNTPKRYLSRALADAVWRRVERGASLVEALRAELAGAEERVARRLRELAELFEWLGGAIAQGPAHAVLVALEARLDYCRHLLRSSGFYEVGVGRAEGVRAFLEYTRDKGRVFELLQHLERLAQEHLGDEPAPETRERLSLMTIFRAKGLEWPLVFIPDCNEGTLPYSGSENLEEERRLFYVALTRSSQHTYLYALSSLPLSPFLQEAEYQQVLGAVERVGEALEMKAEELSTAQTLALARGAHELGLERFLHRWWKAEQAQPIAAKVLRLFAHAERAGWLEALGLTPEARGLWEAFDIEPGEGMAGEFADLERFLLEPKAPEKPPGLSLGQKVRHFQFGVGRVVGLEDGVATVAFADGVRKLVLRYARLEVVGSASLGRPKMGLQGQD</sequence>
<evidence type="ECO:0000259" key="13">
    <source>
        <dbReference type="PROSITE" id="PS51198"/>
    </source>
</evidence>
<comment type="catalytic activity">
    <reaction evidence="10">
        <text>ATP + H2O = ADP + phosphate + H(+)</text>
        <dbReference type="Rhea" id="RHEA:13065"/>
        <dbReference type="ChEBI" id="CHEBI:15377"/>
        <dbReference type="ChEBI" id="CHEBI:15378"/>
        <dbReference type="ChEBI" id="CHEBI:30616"/>
        <dbReference type="ChEBI" id="CHEBI:43474"/>
        <dbReference type="ChEBI" id="CHEBI:456216"/>
        <dbReference type="EC" id="5.6.2.4"/>
    </reaction>
</comment>
<gene>
    <name evidence="15" type="ordered locus">Mrub_2179</name>
    <name evidence="16" type="ORF">K649_11640</name>
</gene>
<evidence type="ECO:0000256" key="9">
    <source>
        <dbReference type="ARBA" id="ARBA00034808"/>
    </source>
</evidence>
<dbReference type="InterPro" id="IPR014017">
    <property type="entry name" value="DNA_helicase_UvrD-like_C"/>
</dbReference>
<keyword evidence="5 11" id="KW-0067">ATP-binding</keyword>
<keyword evidence="17" id="KW-1185">Reference proteome</keyword>
<protein>
    <recommendedName>
        <fullName evidence="9">DNA 3'-5' helicase</fullName>
        <ecNumber evidence="9">5.6.2.4</ecNumber>
    </recommendedName>
</protein>
<feature type="binding site" evidence="11">
    <location>
        <begin position="25"/>
        <end position="32"/>
    </location>
    <ligand>
        <name>ATP</name>
        <dbReference type="ChEBI" id="CHEBI:30616"/>
    </ligand>
</feature>
<dbReference type="GO" id="GO:0043138">
    <property type="term" value="F:3'-5' DNA helicase activity"/>
    <property type="evidence" value="ECO:0007669"/>
    <property type="project" value="UniProtKB-EC"/>
</dbReference>
<comment type="catalytic activity">
    <reaction evidence="8">
        <text>Couples ATP hydrolysis with the unwinding of duplex DNA by translocating in the 3'-5' direction.</text>
        <dbReference type="EC" id="5.6.2.4"/>
    </reaction>
</comment>
<dbReference type="PANTHER" id="PTHR11070">
    <property type="entry name" value="UVRD / RECB / PCRA DNA HELICASE FAMILY MEMBER"/>
    <property type="match status" value="1"/>
</dbReference>
<dbReference type="InterPro" id="IPR013986">
    <property type="entry name" value="DExx_box_DNA_helicase_dom_sf"/>
</dbReference>
<evidence type="ECO:0000256" key="8">
    <source>
        <dbReference type="ARBA" id="ARBA00034617"/>
    </source>
</evidence>
<dbReference type="PANTHER" id="PTHR11070:SF2">
    <property type="entry name" value="ATP-DEPENDENT DNA HELICASE SRS2"/>
    <property type="match status" value="1"/>
</dbReference>
<evidence type="ECO:0000256" key="2">
    <source>
        <dbReference type="ARBA" id="ARBA00022741"/>
    </source>
</evidence>
<keyword evidence="7" id="KW-0413">Isomerase</keyword>
<dbReference type="PATRIC" id="fig|504728.9.peg.2398"/>
<reference evidence="16" key="2">
    <citation type="submission" date="2013-04" db="EMBL/GenBank/DDBJ databases">
        <title>Non-Hybrid, Finished Microbial Genome Assemblies from Long-Read SMRT Sequencing Data.</title>
        <authorList>
            <person name="Klammer A."/>
            <person name="Drake J."/>
            <person name="Heiner C."/>
            <person name="Clum A."/>
            <person name="Copeland A."/>
            <person name="Huddleston J."/>
            <person name="Eichler E."/>
            <person name="Turner S.W."/>
        </authorList>
    </citation>
    <scope>NUCLEOTIDE SEQUENCE</scope>
    <source>
        <strain evidence="16">DSM 1279</strain>
    </source>
</reference>
<comment type="similarity">
    <text evidence="1">Belongs to the helicase family. UvrD subfamily.</text>
</comment>
<dbReference type="InterPro" id="IPR014016">
    <property type="entry name" value="UvrD-like_ATP-bd"/>
</dbReference>
<evidence type="ECO:0000313" key="15">
    <source>
        <dbReference type="EMBL" id="ADD28933.1"/>
    </source>
</evidence>
<accession>D3PKQ9</accession>
<dbReference type="Gene3D" id="1.10.10.160">
    <property type="match status" value="1"/>
</dbReference>
<evidence type="ECO:0000256" key="5">
    <source>
        <dbReference type="ARBA" id="ARBA00022840"/>
    </source>
</evidence>
<dbReference type="GO" id="GO:0003677">
    <property type="term" value="F:DNA binding"/>
    <property type="evidence" value="ECO:0007669"/>
    <property type="project" value="UniProtKB-KW"/>
</dbReference>
<dbReference type="Proteomes" id="UP000013026">
    <property type="component" value="Chromosome"/>
</dbReference>
<dbReference type="PROSITE" id="PS51198">
    <property type="entry name" value="UVRD_HELICASE_ATP_BIND"/>
    <property type="match status" value="1"/>
</dbReference>
<keyword evidence="4 11" id="KW-0347">Helicase</keyword>
<name>D3PKQ9_MEIRD</name>
<evidence type="ECO:0000256" key="1">
    <source>
        <dbReference type="ARBA" id="ARBA00009922"/>
    </source>
</evidence>
<dbReference type="Gene3D" id="3.40.50.300">
    <property type="entry name" value="P-loop containing nucleotide triphosphate hydrolases"/>
    <property type="match status" value="2"/>
</dbReference>
<feature type="coiled-coil region" evidence="12">
    <location>
        <begin position="441"/>
        <end position="468"/>
    </location>
</feature>
<evidence type="ECO:0000259" key="14">
    <source>
        <dbReference type="PROSITE" id="PS51217"/>
    </source>
</evidence>
<dbReference type="Gene3D" id="1.10.486.10">
    <property type="entry name" value="PCRA, domain 4"/>
    <property type="match status" value="1"/>
</dbReference>
<dbReference type="AlphaFoldDB" id="D3PKQ9"/>
<dbReference type="Pfam" id="PF00580">
    <property type="entry name" value="UvrD-helicase"/>
    <property type="match status" value="1"/>
</dbReference>
<dbReference type="EMBL" id="CP005385">
    <property type="protein sequence ID" value="AGK05618.1"/>
    <property type="molecule type" value="Genomic_DNA"/>
</dbReference>
<evidence type="ECO:0000256" key="4">
    <source>
        <dbReference type="ARBA" id="ARBA00022806"/>
    </source>
</evidence>
<dbReference type="InterPro" id="IPR000212">
    <property type="entry name" value="DNA_helicase_UvrD/REP"/>
</dbReference>
<evidence type="ECO:0000256" key="3">
    <source>
        <dbReference type="ARBA" id="ARBA00022801"/>
    </source>
</evidence>
<dbReference type="RefSeq" id="WP_013014431.1">
    <property type="nucleotide sequence ID" value="NC_013946.1"/>
</dbReference>
<dbReference type="eggNOG" id="COG0210">
    <property type="taxonomic scope" value="Bacteria"/>
</dbReference>
<dbReference type="STRING" id="504728.K649_11640"/>
<keyword evidence="2 11" id="KW-0547">Nucleotide-binding</keyword>
<reference evidence="16 18" key="3">
    <citation type="submission" date="2013-04" db="EMBL/GenBank/DDBJ databases">
        <authorList>
            <person name="Chin J."/>
            <person name="Alexander D.H."/>
            <person name="Marks P."/>
            <person name="Korlach J."/>
            <person name="Clum A."/>
            <person name="Copeland A."/>
        </authorList>
    </citation>
    <scope>NUCLEOTIDE SEQUENCE [LARGE SCALE GENOMIC DNA]</scope>
    <source>
        <strain evidence="18">ATCC 35948 / DSM 1279 / VKM B-1258 / 21</strain>
        <strain evidence="16">DSM 1279</strain>
    </source>
</reference>
<dbReference type="SUPFAM" id="SSF52540">
    <property type="entry name" value="P-loop containing nucleoside triphosphate hydrolases"/>
    <property type="match status" value="1"/>
</dbReference>
<keyword evidence="3 11" id="KW-0378">Hydrolase</keyword>
<organism evidence="16 18">
    <name type="scientific">Meiothermus ruber (strain ATCC 35948 / DSM 1279 / VKM B-1258 / 21)</name>
    <name type="common">Thermus ruber</name>
    <dbReference type="NCBI Taxonomy" id="504728"/>
    <lineage>
        <taxon>Bacteria</taxon>
        <taxon>Thermotogati</taxon>
        <taxon>Deinococcota</taxon>
        <taxon>Deinococci</taxon>
        <taxon>Thermales</taxon>
        <taxon>Thermaceae</taxon>
        <taxon>Meiothermus</taxon>
    </lineage>
</organism>
<evidence type="ECO:0000256" key="11">
    <source>
        <dbReference type="PROSITE-ProRule" id="PRU00560"/>
    </source>
</evidence>
<evidence type="ECO:0000256" key="7">
    <source>
        <dbReference type="ARBA" id="ARBA00023235"/>
    </source>
</evidence>
<dbReference type="OrthoDB" id="9810135at2"/>
<evidence type="ECO:0000256" key="6">
    <source>
        <dbReference type="ARBA" id="ARBA00023125"/>
    </source>
</evidence>
<dbReference type="GO" id="GO:0005524">
    <property type="term" value="F:ATP binding"/>
    <property type="evidence" value="ECO:0007669"/>
    <property type="project" value="UniProtKB-UniRule"/>
</dbReference>
<dbReference type="EC" id="5.6.2.4" evidence="9"/>